<keyword evidence="3" id="KW-1185">Reference proteome</keyword>
<dbReference type="STRING" id="207949.RED65_06808"/>
<evidence type="ECO:0000313" key="3">
    <source>
        <dbReference type="Proteomes" id="UP000004263"/>
    </source>
</evidence>
<proteinExistence type="predicted"/>
<reference evidence="2 3" key="1">
    <citation type="submission" date="2006-03" db="EMBL/GenBank/DDBJ databases">
        <authorList>
            <person name="Pinhassi J."/>
            <person name="Pedros-Alio C."/>
            <person name="Ferriera S."/>
            <person name="Johnson J."/>
            <person name="Kravitz S."/>
            <person name="Halpern A."/>
            <person name="Remington K."/>
            <person name="Beeson K."/>
            <person name="Tran B."/>
            <person name="Rogers Y.-H."/>
            <person name="Friedman R."/>
            <person name="Venter J.C."/>
        </authorList>
    </citation>
    <scope>NUCLEOTIDE SEQUENCE [LARGE SCALE GENOMIC DNA]</scope>
    <source>
        <strain evidence="2 3">RED65</strain>
    </source>
</reference>
<accession>Q1N2T4</accession>
<evidence type="ECO:0000256" key="1">
    <source>
        <dbReference type="SAM" id="Phobius"/>
    </source>
</evidence>
<organism evidence="2 3">
    <name type="scientific">Bermanella marisrubri</name>
    <dbReference type="NCBI Taxonomy" id="207949"/>
    <lineage>
        <taxon>Bacteria</taxon>
        <taxon>Pseudomonadati</taxon>
        <taxon>Pseudomonadota</taxon>
        <taxon>Gammaproteobacteria</taxon>
        <taxon>Oceanospirillales</taxon>
        <taxon>Oceanospirillaceae</taxon>
        <taxon>Bermanella</taxon>
    </lineage>
</organism>
<dbReference type="AlphaFoldDB" id="Q1N2T4"/>
<gene>
    <name evidence="2" type="ORF">RED65_06808</name>
</gene>
<dbReference type="HOGENOM" id="CLU_140401_2_0_6"/>
<keyword evidence="1" id="KW-0812">Transmembrane</keyword>
<dbReference type="Proteomes" id="UP000004263">
    <property type="component" value="Unassembled WGS sequence"/>
</dbReference>
<evidence type="ECO:0000313" key="2">
    <source>
        <dbReference type="EMBL" id="EAT12585.1"/>
    </source>
</evidence>
<comment type="caution">
    <text evidence="2">The sequence shown here is derived from an EMBL/GenBank/DDBJ whole genome shotgun (WGS) entry which is preliminary data.</text>
</comment>
<keyword evidence="1" id="KW-1133">Transmembrane helix</keyword>
<dbReference type="EMBL" id="AAQH01000006">
    <property type="protein sequence ID" value="EAT12585.1"/>
    <property type="molecule type" value="Genomic_DNA"/>
</dbReference>
<dbReference type="Pfam" id="PF10975">
    <property type="entry name" value="DUF2802"/>
    <property type="match status" value="1"/>
</dbReference>
<dbReference type="OrthoDB" id="7068231at2"/>
<name>Q1N2T4_9GAMM</name>
<feature type="transmembrane region" description="Helical" evidence="1">
    <location>
        <begin position="12"/>
        <end position="31"/>
    </location>
</feature>
<dbReference type="InterPro" id="IPR021244">
    <property type="entry name" value="DUF2802"/>
</dbReference>
<protein>
    <recommendedName>
        <fullName evidence="4">DUF2802 domain-containing protein</fullName>
    </recommendedName>
</protein>
<sequence length="141" mass="15606">MLEQILALGIDRILLLSTASVALLACLMSLYNARVLLKQKRQQQAINKRLTQDMTALSRSAVGMGQKVMESERRLNEVLRKQFSILNSQPEHPSYDQASKLIAMGANEADLVNSCGFSHSEAELLLSLNRKRDAVSANAVH</sequence>
<evidence type="ECO:0008006" key="4">
    <source>
        <dbReference type="Google" id="ProtNLM"/>
    </source>
</evidence>
<keyword evidence="1" id="KW-0472">Membrane</keyword>
<dbReference type="RefSeq" id="WP_007016186.1">
    <property type="nucleotide sequence ID" value="NZ_AAQH01000006.1"/>
</dbReference>